<dbReference type="SUPFAM" id="SSF47384">
    <property type="entry name" value="Homodimeric domain of signal transducing histidine kinase"/>
    <property type="match status" value="1"/>
</dbReference>
<evidence type="ECO:0000256" key="2">
    <source>
        <dbReference type="ARBA" id="ARBA00004651"/>
    </source>
</evidence>
<evidence type="ECO:0000256" key="1">
    <source>
        <dbReference type="ARBA" id="ARBA00000085"/>
    </source>
</evidence>
<dbReference type="EMBL" id="JWTA01000001">
    <property type="protein sequence ID" value="KIC65167.1"/>
    <property type="molecule type" value="Genomic_DNA"/>
</dbReference>
<dbReference type="InterPro" id="IPR036890">
    <property type="entry name" value="HATPase_C_sf"/>
</dbReference>
<comment type="caution">
    <text evidence="13">The sequence shown here is derived from an EMBL/GenBank/DDBJ whole genome shotgun (WGS) entry which is preliminary data.</text>
</comment>
<dbReference type="PANTHER" id="PTHR45453">
    <property type="entry name" value="PHOSPHATE REGULON SENSOR PROTEIN PHOR"/>
    <property type="match status" value="1"/>
</dbReference>
<dbReference type="Gene3D" id="3.30.565.10">
    <property type="entry name" value="Histidine kinase-like ATPase, C-terminal domain"/>
    <property type="match status" value="1"/>
</dbReference>
<dbReference type="CDD" id="cd00082">
    <property type="entry name" value="HisKA"/>
    <property type="match status" value="1"/>
</dbReference>
<dbReference type="SMART" id="SM00388">
    <property type="entry name" value="HisKA"/>
    <property type="match status" value="1"/>
</dbReference>
<dbReference type="GO" id="GO:0016036">
    <property type="term" value="P:cellular response to phosphate starvation"/>
    <property type="evidence" value="ECO:0007669"/>
    <property type="project" value="TreeGrafter"/>
</dbReference>
<comment type="subcellular location">
    <subcellularLocation>
        <location evidence="2">Cell membrane</location>
        <topology evidence="2">Multi-pass membrane protein</topology>
    </subcellularLocation>
</comment>
<keyword evidence="10 11" id="KW-0472">Membrane</keyword>
<protein>
    <recommendedName>
        <fullName evidence="3">histidine kinase</fullName>
        <ecNumber evidence="3">2.7.13.3</ecNumber>
    </recommendedName>
</protein>
<dbReference type="GO" id="GO:0004721">
    <property type="term" value="F:phosphoprotein phosphatase activity"/>
    <property type="evidence" value="ECO:0007669"/>
    <property type="project" value="TreeGrafter"/>
</dbReference>
<organism evidence="13 14">
    <name type="scientific">Chryseobacterium taiwanense</name>
    <dbReference type="NCBI Taxonomy" id="363331"/>
    <lineage>
        <taxon>Bacteria</taxon>
        <taxon>Pseudomonadati</taxon>
        <taxon>Bacteroidota</taxon>
        <taxon>Flavobacteriia</taxon>
        <taxon>Flavobacteriales</taxon>
        <taxon>Weeksellaceae</taxon>
        <taxon>Chryseobacterium group</taxon>
        <taxon>Chryseobacterium</taxon>
    </lineage>
</organism>
<evidence type="ECO:0000256" key="6">
    <source>
        <dbReference type="ARBA" id="ARBA00022679"/>
    </source>
</evidence>
<evidence type="ECO:0000256" key="4">
    <source>
        <dbReference type="ARBA" id="ARBA00022475"/>
    </source>
</evidence>
<feature type="domain" description="Histidine kinase" evidence="12">
    <location>
        <begin position="238"/>
        <end position="437"/>
    </location>
</feature>
<keyword evidence="4" id="KW-1003">Cell membrane</keyword>
<evidence type="ECO:0000259" key="12">
    <source>
        <dbReference type="PROSITE" id="PS50109"/>
    </source>
</evidence>
<dbReference type="SMART" id="SM00387">
    <property type="entry name" value="HATPase_c"/>
    <property type="match status" value="1"/>
</dbReference>
<keyword evidence="9 11" id="KW-1133">Transmembrane helix</keyword>
<evidence type="ECO:0000256" key="3">
    <source>
        <dbReference type="ARBA" id="ARBA00012438"/>
    </source>
</evidence>
<dbReference type="EC" id="2.7.13.3" evidence="3"/>
<gene>
    <name evidence="13" type="ORF">RM51_01590</name>
</gene>
<name>A0A0B4D8T1_9FLAO</name>
<sequence length="437" mass="50941">MISKSKYLISLFAFLFLLLLGIQVYFMYKTYLVKERDIYRTIHQGLTNYTDKLEEVSKAKDVSIEDDLQRIFIKYRDKKISKEEFLRYFEQNKKNTEPQISKYIDNHFKKEGYKIAAKIQYTSILSLPDKTPLIEKPVVLYETKNKLKKTGIASSGKWETSSTSTTDGELNKRDSFLVESITEFEILNIKTIVFKELILLFLCCFLLLASVLALFIFTVKNLIKQQKQVEVLHTVVDNISHEFKTPIATLKIASKALKKDWNPETLPLIDRQISRLENLMRQLHKDEEGEIFLIKPEDWNFFVQDLAFTYPEITFNSEINVAKKLPFDKSLLETIIKNLCENSVKYGASLVKVNIMDLHESLMIEISDNGEGIEKKELKNIFEKFYRIQSNNIHNTKGLGLGLYFVKKIIDQYKGKIEVISQPKEGTLFKINLPYEN</sequence>
<dbReference type="InterPro" id="IPR050351">
    <property type="entry name" value="BphY/WalK/GraS-like"/>
</dbReference>
<evidence type="ECO:0000256" key="9">
    <source>
        <dbReference type="ARBA" id="ARBA00022989"/>
    </source>
</evidence>
<dbReference type="PROSITE" id="PS50109">
    <property type="entry name" value="HIS_KIN"/>
    <property type="match status" value="1"/>
</dbReference>
<evidence type="ECO:0000256" key="11">
    <source>
        <dbReference type="SAM" id="Phobius"/>
    </source>
</evidence>
<dbReference type="CDD" id="cd00075">
    <property type="entry name" value="HATPase"/>
    <property type="match status" value="1"/>
</dbReference>
<feature type="transmembrane region" description="Helical" evidence="11">
    <location>
        <begin position="7"/>
        <end position="28"/>
    </location>
</feature>
<dbReference type="InterPro" id="IPR003594">
    <property type="entry name" value="HATPase_dom"/>
</dbReference>
<dbReference type="GO" id="GO:0005886">
    <property type="term" value="C:plasma membrane"/>
    <property type="evidence" value="ECO:0007669"/>
    <property type="project" value="UniProtKB-SubCell"/>
</dbReference>
<evidence type="ECO:0000313" key="14">
    <source>
        <dbReference type="Proteomes" id="UP000031167"/>
    </source>
</evidence>
<keyword evidence="6" id="KW-0808">Transferase</keyword>
<evidence type="ECO:0000256" key="10">
    <source>
        <dbReference type="ARBA" id="ARBA00023136"/>
    </source>
</evidence>
<evidence type="ECO:0000313" key="13">
    <source>
        <dbReference type="EMBL" id="KIC65167.1"/>
    </source>
</evidence>
<evidence type="ECO:0000256" key="7">
    <source>
        <dbReference type="ARBA" id="ARBA00022692"/>
    </source>
</evidence>
<dbReference type="InterPro" id="IPR036097">
    <property type="entry name" value="HisK_dim/P_sf"/>
</dbReference>
<dbReference type="Pfam" id="PF00512">
    <property type="entry name" value="HisKA"/>
    <property type="match status" value="1"/>
</dbReference>
<dbReference type="Pfam" id="PF02518">
    <property type="entry name" value="HATPase_c"/>
    <property type="match status" value="1"/>
</dbReference>
<reference evidence="13 14" key="1">
    <citation type="submission" date="2014-12" db="EMBL/GenBank/DDBJ databases">
        <title>Genome sequencing of Chryseobacterium taiwanense TPW19.</title>
        <authorList>
            <person name="Tan P.W."/>
            <person name="Chan K.-G."/>
        </authorList>
    </citation>
    <scope>NUCLEOTIDE SEQUENCE [LARGE SCALE GENOMIC DNA]</scope>
    <source>
        <strain evidence="13 14">TPW19</strain>
    </source>
</reference>
<dbReference type="PRINTS" id="PR00344">
    <property type="entry name" value="BCTRLSENSOR"/>
</dbReference>
<dbReference type="Proteomes" id="UP000031167">
    <property type="component" value="Unassembled WGS sequence"/>
</dbReference>
<keyword evidence="7 11" id="KW-0812">Transmembrane</keyword>
<dbReference type="OrthoDB" id="1933776at2"/>
<feature type="transmembrane region" description="Helical" evidence="11">
    <location>
        <begin position="197"/>
        <end position="217"/>
    </location>
</feature>
<dbReference type="Gene3D" id="1.10.287.130">
    <property type="match status" value="1"/>
</dbReference>
<dbReference type="RefSeq" id="WP_039364364.1">
    <property type="nucleotide sequence ID" value="NZ_JWTA01000001.1"/>
</dbReference>
<keyword evidence="5" id="KW-0597">Phosphoprotein</keyword>
<dbReference type="InterPro" id="IPR004358">
    <property type="entry name" value="Sig_transdc_His_kin-like_C"/>
</dbReference>
<comment type="catalytic activity">
    <reaction evidence="1">
        <text>ATP + protein L-histidine = ADP + protein N-phospho-L-histidine.</text>
        <dbReference type="EC" id="2.7.13.3"/>
    </reaction>
</comment>
<evidence type="ECO:0000256" key="8">
    <source>
        <dbReference type="ARBA" id="ARBA00022777"/>
    </source>
</evidence>
<evidence type="ECO:0000256" key="5">
    <source>
        <dbReference type="ARBA" id="ARBA00022553"/>
    </source>
</evidence>
<dbReference type="GO" id="GO:0000155">
    <property type="term" value="F:phosphorelay sensor kinase activity"/>
    <property type="evidence" value="ECO:0007669"/>
    <property type="project" value="InterPro"/>
</dbReference>
<dbReference type="AlphaFoldDB" id="A0A0B4D8T1"/>
<keyword evidence="8 13" id="KW-0418">Kinase</keyword>
<dbReference type="STRING" id="363331.RM51_01590"/>
<dbReference type="SUPFAM" id="SSF55874">
    <property type="entry name" value="ATPase domain of HSP90 chaperone/DNA topoisomerase II/histidine kinase"/>
    <property type="match status" value="1"/>
</dbReference>
<keyword evidence="14" id="KW-1185">Reference proteome</keyword>
<dbReference type="InterPro" id="IPR003661">
    <property type="entry name" value="HisK_dim/P_dom"/>
</dbReference>
<dbReference type="PANTHER" id="PTHR45453:SF2">
    <property type="entry name" value="HISTIDINE KINASE"/>
    <property type="match status" value="1"/>
</dbReference>
<dbReference type="InterPro" id="IPR005467">
    <property type="entry name" value="His_kinase_dom"/>
</dbReference>
<accession>A0A0B4D8T1</accession>
<proteinExistence type="predicted"/>